<evidence type="ECO:0000256" key="5">
    <source>
        <dbReference type="ARBA" id="ARBA00022692"/>
    </source>
</evidence>
<feature type="transmembrane region" description="Helical" evidence="8">
    <location>
        <begin position="70"/>
        <end position="90"/>
    </location>
</feature>
<dbReference type="Proteomes" id="UP000996601">
    <property type="component" value="Unassembled WGS sequence"/>
</dbReference>
<comment type="caution">
    <text evidence="9">The sequence shown here is derived from an EMBL/GenBank/DDBJ whole genome shotgun (WGS) entry which is preliminary data.</text>
</comment>
<feature type="transmembrane region" description="Helical" evidence="8">
    <location>
        <begin position="324"/>
        <end position="344"/>
    </location>
</feature>
<accession>A0ABT1R1K8</accession>
<dbReference type="PANTHER" id="PTHR32196:SF21">
    <property type="entry name" value="ABC TRANSPORTER PERMEASE PROTEIN YPHD-RELATED"/>
    <property type="match status" value="1"/>
</dbReference>
<keyword evidence="5 8" id="KW-0812">Transmembrane</keyword>
<feature type="transmembrane region" description="Helical" evidence="8">
    <location>
        <begin position="153"/>
        <end position="174"/>
    </location>
</feature>
<reference evidence="9" key="1">
    <citation type="submission" date="2021-07" db="EMBL/GenBank/DDBJ databases">
        <title>Shinella sp. nov., a novel member of the genus Shinella from water.</title>
        <authorList>
            <person name="Deng Y."/>
        </authorList>
    </citation>
    <scope>NUCLEOTIDE SEQUENCE</scope>
    <source>
        <strain evidence="9">CPCC 100929</strain>
    </source>
</reference>
<evidence type="ECO:0000256" key="4">
    <source>
        <dbReference type="ARBA" id="ARBA00022519"/>
    </source>
</evidence>
<feature type="transmembrane region" description="Helical" evidence="8">
    <location>
        <begin position="102"/>
        <end position="121"/>
    </location>
</feature>
<proteinExistence type="predicted"/>
<dbReference type="PANTHER" id="PTHR32196">
    <property type="entry name" value="ABC TRANSPORTER PERMEASE PROTEIN YPHD-RELATED-RELATED"/>
    <property type="match status" value="1"/>
</dbReference>
<feature type="transmembrane region" description="Helical" evidence="8">
    <location>
        <begin position="243"/>
        <end position="266"/>
    </location>
</feature>
<keyword evidence="2" id="KW-0813">Transport</keyword>
<gene>
    <name evidence="9" type="ORF">GB927_003365</name>
</gene>
<keyword evidence="6 8" id="KW-1133">Transmembrane helix</keyword>
<evidence type="ECO:0000256" key="8">
    <source>
        <dbReference type="SAM" id="Phobius"/>
    </source>
</evidence>
<feature type="transmembrane region" description="Helical" evidence="8">
    <location>
        <begin position="127"/>
        <end position="146"/>
    </location>
</feature>
<evidence type="ECO:0000256" key="6">
    <source>
        <dbReference type="ARBA" id="ARBA00022989"/>
    </source>
</evidence>
<comment type="subcellular location">
    <subcellularLocation>
        <location evidence="1">Cell membrane</location>
        <topology evidence="1">Multi-pass membrane protein</topology>
    </subcellularLocation>
</comment>
<evidence type="ECO:0000256" key="7">
    <source>
        <dbReference type="ARBA" id="ARBA00023136"/>
    </source>
</evidence>
<feature type="transmembrane region" description="Helical" evidence="8">
    <location>
        <begin position="42"/>
        <end position="64"/>
    </location>
</feature>
<keyword evidence="10" id="KW-1185">Reference proteome</keyword>
<protein>
    <submittedName>
        <fullName evidence="9">ABC transporter permease</fullName>
    </submittedName>
</protein>
<keyword evidence="4" id="KW-0997">Cell inner membrane</keyword>
<evidence type="ECO:0000256" key="3">
    <source>
        <dbReference type="ARBA" id="ARBA00022475"/>
    </source>
</evidence>
<dbReference type="InterPro" id="IPR001851">
    <property type="entry name" value="ABC_transp_permease"/>
</dbReference>
<evidence type="ECO:0000256" key="2">
    <source>
        <dbReference type="ARBA" id="ARBA00022448"/>
    </source>
</evidence>
<evidence type="ECO:0000313" key="10">
    <source>
        <dbReference type="Proteomes" id="UP000996601"/>
    </source>
</evidence>
<feature type="transmembrane region" description="Helical" evidence="8">
    <location>
        <begin position="194"/>
        <end position="214"/>
    </location>
</feature>
<name>A0ABT1R1K8_9HYPH</name>
<feature type="transmembrane region" description="Helical" evidence="8">
    <location>
        <begin position="272"/>
        <end position="290"/>
    </location>
</feature>
<keyword evidence="3" id="KW-1003">Cell membrane</keyword>
<dbReference type="CDD" id="cd06579">
    <property type="entry name" value="TM_PBP1_transp_AraH_like"/>
    <property type="match status" value="1"/>
</dbReference>
<dbReference type="EMBL" id="WHSB02000001">
    <property type="protein sequence ID" value="MCQ4629062.1"/>
    <property type="molecule type" value="Genomic_DNA"/>
</dbReference>
<evidence type="ECO:0000256" key="1">
    <source>
        <dbReference type="ARBA" id="ARBA00004651"/>
    </source>
</evidence>
<dbReference type="Pfam" id="PF02653">
    <property type="entry name" value="BPD_transp_2"/>
    <property type="match status" value="1"/>
</dbReference>
<organism evidence="9 10">
    <name type="scientific">Shinella lacus</name>
    <dbReference type="NCBI Taxonomy" id="2654216"/>
    <lineage>
        <taxon>Bacteria</taxon>
        <taxon>Pseudomonadati</taxon>
        <taxon>Pseudomonadota</taxon>
        <taxon>Alphaproteobacteria</taxon>
        <taxon>Hyphomicrobiales</taxon>
        <taxon>Rhizobiaceae</taxon>
        <taxon>Shinella</taxon>
    </lineage>
</organism>
<keyword evidence="7 8" id="KW-0472">Membrane</keyword>
<dbReference type="RefSeq" id="WP_256115160.1">
    <property type="nucleotide sequence ID" value="NZ_WHSB02000001.1"/>
</dbReference>
<evidence type="ECO:0000313" key="9">
    <source>
        <dbReference type="EMBL" id="MCQ4629062.1"/>
    </source>
</evidence>
<feature type="transmembrane region" description="Helical" evidence="8">
    <location>
        <begin position="297"/>
        <end position="318"/>
    </location>
</feature>
<sequence>MLVDAPYIPPSVFGLEEKTSPEPEKSGPALGRRLATLALRGGSLAVFAGVLVFFSIAAPFFLTVGNIGNVLGQSAIAGVLAIGLTIVVIAGGSNVVTGGIDLSLAANMGLSAAVYATLAQAGQGDAVAILGALGTGLAIGAVNAAAVTLAGIVPLLATLAVMNVVAGLELVLTQNTVVPASGEFLSTLSASGPFGVPVLAYVLLGFTLVVAAIVQYTPLGLRLYAVGEYPDAARAAGLPVRSFVAGSFLASGLCGGFAGILSVSYLSGSTTGAGEMLLPVVVTALLGVVFSRRLVPTITGTLLSALFVGFLINGFQLLNISSTLVSGVQGLLILLVVSATTLLCREAV</sequence>